<protein>
    <submittedName>
        <fullName evidence="1">Uncharacterized protein</fullName>
    </submittedName>
</protein>
<evidence type="ECO:0000313" key="1">
    <source>
        <dbReference type="EMBL" id="KAK2157906.1"/>
    </source>
</evidence>
<dbReference type="AlphaFoldDB" id="A0AAD9JRJ9"/>
<name>A0AAD9JRJ9_RIDPI</name>
<proteinExistence type="predicted"/>
<gene>
    <name evidence="1" type="ORF">NP493_1841g00001</name>
</gene>
<reference evidence="1" key="1">
    <citation type="journal article" date="2023" name="Mol. Biol. Evol.">
        <title>Third-Generation Sequencing Reveals the Adaptive Role of the Epigenome in Three Deep-Sea Polychaetes.</title>
        <authorList>
            <person name="Perez M."/>
            <person name="Aroh O."/>
            <person name="Sun Y."/>
            <person name="Lan Y."/>
            <person name="Juniper S.K."/>
            <person name="Young C.R."/>
            <person name="Angers B."/>
            <person name="Qian P.Y."/>
        </authorList>
    </citation>
    <scope>NUCLEOTIDE SEQUENCE</scope>
    <source>
        <strain evidence="1">R07B-5</strain>
    </source>
</reference>
<keyword evidence="2" id="KW-1185">Reference proteome</keyword>
<accession>A0AAD9JRJ9</accession>
<evidence type="ECO:0000313" key="2">
    <source>
        <dbReference type="Proteomes" id="UP001209878"/>
    </source>
</evidence>
<organism evidence="1 2">
    <name type="scientific">Ridgeia piscesae</name>
    <name type="common">Tubeworm</name>
    <dbReference type="NCBI Taxonomy" id="27915"/>
    <lineage>
        <taxon>Eukaryota</taxon>
        <taxon>Metazoa</taxon>
        <taxon>Spiralia</taxon>
        <taxon>Lophotrochozoa</taxon>
        <taxon>Annelida</taxon>
        <taxon>Polychaeta</taxon>
        <taxon>Sedentaria</taxon>
        <taxon>Canalipalpata</taxon>
        <taxon>Sabellida</taxon>
        <taxon>Siboglinidae</taxon>
        <taxon>Ridgeia</taxon>
    </lineage>
</organism>
<sequence length="127" mass="14263">MSFIYQGTASRYVCWLQSSTGRTSFGEAPAHKTIGWLQSSTGRMSCGEVSIPQKIPHVIHELCSYWSDCLSSVQTHLLAFLDGMSQLASHVIHIVSSRPKKIVELLMWCYLVDCVHVCLICRIIPFC</sequence>
<dbReference type="EMBL" id="JAODUO010001840">
    <property type="protein sequence ID" value="KAK2157906.1"/>
    <property type="molecule type" value="Genomic_DNA"/>
</dbReference>
<comment type="caution">
    <text evidence="1">The sequence shown here is derived from an EMBL/GenBank/DDBJ whole genome shotgun (WGS) entry which is preliminary data.</text>
</comment>
<dbReference type="Proteomes" id="UP001209878">
    <property type="component" value="Unassembled WGS sequence"/>
</dbReference>